<keyword evidence="3" id="KW-1185">Reference proteome</keyword>
<accession>A0A9W7GNK3</accession>
<feature type="signal peptide" evidence="1">
    <location>
        <begin position="1"/>
        <end position="16"/>
    </location>
</feature>
<evidence type="ECO:0000256" key="1">
    <source>
        <dbReference type="SAM" id="SignalP"/>
    </source>
</evidence>
<feature type="chain" id="PRO_5040816595" evidence="1">
    <location>
        <begin position="17"/>
        <end position="437"/>
    </location>
</feature>
<proteinExistence type="predicted"/>
<evidence type="ECO:0000313" key="2">
    <source>
        <dbReference type="EMBL" id="GMI48952.1"/>
    </source>
</evidence>
<protein>
    <submittedName>
        <fullName evidence="2">Uncharacterized protein</fullName>
    </submittedName>
</protein>
<dbReference type="AlphaFoldDB" id="A0A9W7GNK3"/>
<gene>
    <name evidence="2" type="ORF">TrCOL_g13179</name>
</gene>
<organism evidence="2 3">
    <name type="scientific">Triparma columacea</name>
    <dbReference type="NCBI Taxonomy" id="722753"/>
    <lineage>
        <taxon>Eukaryota</taxon>
        <taxon>Sar</taxon>
        <taxon>Stramenopiles</taxon>
        <taxon>Ochrophyta</taxon>
        <taxon>Bolidophyceae</taxon>
        <taxon>Parmales</taxon>
        <taxon>Triparmaceae</taxon>
        <taxon>Triparma</taxon>
    </lineage>
</organism>
<evidence type="ECO:0000313" key="3">
    <source>
        <dbReference type="Proteomes" id="UP001165065"/>
    </source>
</evidence>
<reference evidence="3" key="1">
    <citation type="journal article" date="2023" name="Commun. Biol.">
        <title>Genome analysis of Parmales, the sister group of diatoms, reveals the evolutionary specialization of diatoms from phago-mixotrophs to photoautotrophs.</title>
        <authorList>
            <person name="Ban H."/>
            <person name="Sato S."/>
            <person name="Yoshikawa S."/>
            <person name="Yamada K."/>
            <person name="Nakamura Y."/>
            <person name="Ichinomiya M."/>
            <person name="Sato N."/>
            <person name="Blanc-Mathieu R."/>
            <person name="Endo H."/>
            <person name="Kuwata A."/>
            <person name="Ogata H."/>
        </authorList>
    </citation>
    <scope>NUCLEOTIDE SEQUENCE [LARGE SCALE GENOMIC DNA]</scope>
</reference>
<dbReference type="OrthoDB" id="2016523at2759"/>
<dbReference type="Proteomes" id="UP001165065">
    <property type="component" value="Unassembled WGS sequence"/>
</dbReference>
<comment type="caution">
    <text evidence="2">The sequence shown here is derived from an EMBL/GenBank/DDBJ whole genome shotgun (WGS) entry which is preliminary data.</text>
</comment>
<keyword evidence="1" id="KW-0732">Signal</keyword>
<sequence>MLLVIPLCLLHLGGEGVGVLDVNGGSVVSKNGPVDSGADAANLHDCQVHLQEVERAAKSSLASVKRSNVVVEELSKKLSDCGGGGEGGVGGGVQIEVPPCPACDACPSCPTCPVCPSVASSGLLASGHAKKWLTVGIPTVPREDNHLGTTLESWIRQLPVHDKDPLYDDVILVVMNMHGAGHDWFYKAKEKYSGSHPFSRYFRFTEETHKSPDPVPHLTATKDAGDANHPGFRVRKQTRNIVSLMMESEGLGDFFMFTEDDMQICDHGLVAIQYMLNKAELYAPDFMTIRASYGMNGIFMRDEDITDFSSYLLEHQARRPPDHLVVEWFAGEKPQSATLKRGRKHMAFRYNILNHLGVVSTLRAERSKTFPVCFEELGEPTLFEVEAFNFKTCIEDDIWPCDVDPAVKTVGIPWGGMCKGPLCLNGGNPQNPKGRIG</sequence>
<dbReference type="EMBL" id="BRYA01000449">
    <property type="protein sequence ID" value="GMI48952.1"/>
    <property type="molecule type" value="Genomic_DNA"/>
</dbReference>
<name>A0A9W7GNK3_9STRA</name>